<dbReference type="Pfam" id="PF07714">
    <property type="entry name" value="PK_Tyr_Ser-Thr"/>
    <property type="match status" value="1"/>
</dbReference>
<gene>
    <name evidence="3" type="primary">LRRK2_17</name>
    <name evidence="3" type="ORF">PHYPSEUDO_005203</name>
</gene>
<dbReference type="PANTHER" id="PTHR44329:SF214">
    <property type="entry name" value="PROTEIN KINASE DOMAIN-CONTAINING PROTEIN"/>
    <property type="match status" value="1"/>
</dbReference>
<dbReference type="InterPro" id="IPR001245">
    <property type="entry name" value="Ser-Thr/Tyr_kinase_cat_dom"/>
</dbReference>
<dbReference type="SMART" id="SM00220">
    <property type="entry name" value="S_TKc"/>
    <property type="match status" value="1"/>
</dbReference>
<feature type="domain" description="Protein kinase" evidence="2">
    <location>
        <begin position="1"/>
        <end position="233"/>
    </location>
</feature>
<dbReference type="PROSITE" id="PS00108">
    <property type="entry name" value="PROTEIN_KINASE_ST"/>
    <property type="match status" value="1"/>
</dbReference>
<comment type="caution">
    <text evidence="3">The sequence shown here is derived from an EMBL/GenBank/DDBJ whole genome shotgun (WGS) entry which is preliminary data.</text>
</comment>
<dbReference type="InterPro" id="IPR008271">
    <property type="entry name" value="Ser/Thr_kinase_AS"/>
</dbReference>
<evidence type="ECO:0000313" key="4">
    <source>
        <dbReference type="Proteomes" id="UP000694044"/>
    </source>
</evidence>
<proteinExistence type="predicted"/>
<reference evidence="3" key="1">
    <citation type="submission" date="2021-02" db="EMBL/GenBank/DDBJ databases">
        <authorList>
            <person name="Palmer J.M."/>
        </authorList>
    </citation>
    <scope>NUCLEOTIDE SEQUENCE</scope>
    <source>
        <strain evidence="3">SCRP734</strain>
    </source>
</reference>
<keyword evidence="3" id="KW-0808">Transferase</keyword>
<dbReference type="EMBL" id="JAGDFM010000219">
    <property type="protein sequence ID" value="KAG7382127.1"/>
    <property type="molecule type" value="Genomic_DNA"/>
</dbReference>
<dbReference type="AlphaFoldDB" id="A0A8T1VLI9"/>
<accession>A0A8T1VLI9</accession>
<feature type="region of interest" description="Disordered" evidence="1">
    <location>
        <begin position="214"/>
        <end position="233"/>
    </location>
</feature>
<dbReference type="Proteomes" id="UP000694044">
    <property type="component" value="Unassembled WGS sequence"/>
</dbReference>
<dbReference type="InterPro" id="IPR000719">
    <property type="entry name" value="Prot_kinase_dom"/>
</dbReference>
<evidence type="ECO:0000256" key="1">
    <source>
        <dbReference type="SAM" id="MobiDB-lite"/>
    </source>
</evidence>
<sequence>MEQIEFFVSGVSDTYLLLKDLKSVEERSAFLGLLKTELEKPQGKYESDQLEVMKKAYEDIASKLETEGNFHPHVVRLFGACHVGRPFFVCEYATNGTLVSYLNKYPDQLWVKLHEAALGVQYLHTRSVVHGDLKGNNIVVGSDKKAKVTDFGLSSVTSSDVGLTKPTVSAAWNWVAPECLFDAKVRPTFASDVYSLGMRIAEALRVVEAVKSGKDPHHSCRGALLPDSQWNTT</sequence>
<dbReference type="OrthoDB" id="106772at2759"/>
<evidence type="ECO:0000259" key="2">
    <source>
        <dbReference type="PROSITE" id="PS50011"/>
    </source>
</evidence>
<keyword evidence="3" id="KW-0418">Kinase</keyword>
<dbReference type="PANTHER" id="PTHR44329">
    <property type="entry name" value="SERINE/THREONINE-PROTEIN KINASE TNNI3K-RELATED"/>
    <property type="match status" value="1"/>
</dbReference>
<dbReference type="GO" id="GO:0005524">
    <property type="term" value="F:ATP binding"/>
    <property type="evidence" value="ECO:0007669"/>
    <property type="project" value="InterPro"/>
</dbReference>
<protein>
    <submittedName>
        <fullName evidence="3">Leucine-rich repeat serine/threonine-protein kinase 2</fullName>
    </submittedName>
</protein>
<dbReference type="PROSITE" id="PS50011">
    <property type="entry name" value="PROTEIN_KINASE_DOM"/>
    <property type="match status" value="1"/>
</dbReference>
<name>A0A8T1VLI9_9STRA</name>
<dbReference type="InterPro" id="IPR051681">
    <property type="entry name" value="Ser/Thr_Kinases-Pseudokinases"/>
</dbReference>
<organism evidence="3 4">
    <name type="scientific">Phytophthora pseudosyringae</name>
    <dbReference type="NCBI Taxonomy" id="221518"/>
    <lineage>
        <taxon>Eukaryota</taxon>
        <taxon>Sar</taxon>
        <taxon>Stramenopiles</taxon>
        <taxon>Oomycota</taxon>
        <taxon>Peronosporomycetes</taxon>
        <taxon>Peronosporales</taxon>
        <taxon>Peronosporaceae</taxon>
        <taxon>Phytophthora</taxon>
    </lineage>
</organism>
<evidence type="ECO:0000313" key="3">
    <source>
        <dbReference type="EMBL" id="KAG7382127.1"/>
    </source>
</evidence>
<keyword evidence="4" id="KW-1185">Reference proteome</keyword>
<dbReference type="GO" id="GO:0004674">
    <property type="term" value="F:protein serine/threonine kinase activity"/>
    <property type="evidence" value="ECO:0007669"/>
    <property type="project" value="TreeGrafter"/>
</dbReference>